<dbReference type="PANTHER" id="PTHR43853">
    <property type="entry name" value="3-KETOACYL-COA THIOLASE, PEROXISOMAL"/>
    <property type="match status" value="1"/>
</dbReference>
<feature type="active site" description="Acyl-thioester intermediate" evidence="6">
    <location>
        <position position="90"/>
    </location>
</feature>
<dbReference type="GO" id="GO:0010124">
    <property type="term" value="P:phenylacetate catabolic process"/>
    <property type="evidence" value="ECO:0007669"/>
    <property type="project" value="TreeGrafter"/>
</dbReference>
<dbReference type="EMBL" id="JXIQ01000020">
    <property type="protein sequence ID" value="KIY23272.1"/>
    <property type="molecule type" value="Genomic_DNA"/>
</dbReference>
<dbReference type="GO" id="GO:0003988">
    <property type="term" value="F:acetyl-CoA C-acyltransferase activity"/>
    <property type="evidence" value="ECO:0007669"/>
    <property type="project" value="UniProtKB-EC"/>
</dbReference>
<dbReference type="PROSITE" id="PS00737">
    <property type="entry name" value="THIOLASE_2"/>
    <property type="match status" value="1"/>
</dbReference>
<dbReference type="Pfam" id="PF00108">
    <property type="entry name" value="Thiolase_N"/>
    <property type="match status" value="1"/>
</dbReference>
<dbReference type="InterPro" id="IPR050215">
    <property type="entry name" value="Thiolase-like_sf_Thiolase"/>
</dbReference>
<dbReference type="InterPro" id="IPR020615">
    <property type="entry name" value="Thiolase_acyl_enz_int_AS"/>
</dbReference>
<keyword evidence="4 7" id="KW-0012">Acyltransferase</keyword>
<dbReference type="PROSITE" id="PS00099">
    <property type="entry name" value="THIOLASE_3"/>
    <property type="match status" value="1"/>
</dbReference>
<dbReference type="OrthoDB" id="9764892at2"/>
<dbReference type="PIRSF" id="PIRSF000429">
    <property type="entry name" value="Ac-CoA_Ac_transf"/>
    <property type="match status" value="1"/>
</dbReference>
<dbReference type="Proteomes" id="UP000032512">
    <property type="component" value="Unassembled WGS sequence"/>
</dbReference>
<dbReference type="AlphaFoldDB" id="A0A0D6ZCL4"/>
<feature type="domain" description="Thiolase C-terminal" evidence="9">
    <location>
        <begin position="268"/>
        <end position="389"/>
    </location>
</feature>
<dbReference type="Gene3D" id="3.40.47.10">
    <property type="match status" value="1"/>
</dbReference>
<name>A0A0D6ZCL4_9BACI</name>
<sequence>MREAVIVAGARTPVGKAKKGTLANVRPDDLGALVVRETLKRAGNYEGNIDDLIIGCAMPEAEQGLNMARNIGALAGLSYEVPAITINRYCSSGLQAIANASERIMLGHADTIIAGGAESMSMVPMMGHVVRPNSKLAETAPQYYMGMGHTAEEVAKKYGISREEQDAFAVRSHQRAAKAIQEGKFEEEIVPVEVTHRTVGKDNKLVEKTFQFKQDEGVRPDTNMETLAKLRPAFHINGTVTAGNSSQTSDGAAAVMVMDREKAESLGLKPLAKFRSFALGGVPPEIMGIGPIVAIPKALKLAGLQVSDIGVFELNEAFASQSIQVIRELSLDEEKVNVNGGAIALGHPLGTTGAKLTLTVIHEMKRRKEQFGVVTMCIGGGMGAAGVFELL</sequence>
<evidence type="ECO:0000256" key="2">
    <source>
        <dbReference type="ARBA" id="ARBA00010982"/>
    </source>
</evidence>
<dbReference type="PATRIC" id="fig|285983.3.peg.2746"/>
<dbReference type="EC" id="2.3.1.16" evidence="5"/>
<organism evidence="10 11">
    <name type="scientific">Mesobacillus subterraneus</name>
    <dbReference type="NCBI Taxonomy" id="285983"/>
    <lineage>
        <taxon>Bacteria</taxon>
        <taxon>Bacillati</taxon>
        <taxon>Bacillota</taxon>
        <taxon>Bacilli</taxon>
        <taxon>Bacillales</taxon>
        <taxon>Bacillaceae</taxon>
        <taxon>Mesobacillus</taxon>
    </lineage>
</organism>
<proteinExistence type="inferred from homology"/>
<comment type="caution">
    <text evidence="10">The sequence shown here is derived from an EMBL/GenBank/DDBJ whole genome shotgun (WGS) entry which is preliminary data.</text>
</comment>
<dbReference type="Pfam" id="PF02803">
    <property type="entry name" value="Thiolase_C"/>
    <property type="match status" value="1"/>
</dbReference>
<feature type="domain" description="Thiolase N-terminal" evidence="8">
    <location>
        <begin position="5"/>
        <end position="260"/>
    </location>
</feature>
<evidence type="ECO:0000313" key="10">
    <source>
        <dbReference type="EMBL" id="KIY23272.1"/>
    </source>
</evidence>
<evidence type="ECO:0000256" key="4">
    <source>
        <dbReference type="ARBA" id="ARBA00023315"/>
    </source>
</evidence>
<keyword evidence="11" id="KW-1185">Reference proteome</keyword>
<feature type="active site" description="Proton acceptor" evidence="6">
    <location>
        <position position="377"/>
    </location>
</feature>
<evidence type="ECO:0000256" key="6">
    <source>
        <dbReference type="PIRSR" id="PIRSR000429-1"/>
    </source>
</evidence>
<feature type="active site" description="Proton acceptor" evidence="6">
    <location>
        <position position="347"/>
    </location>
</feature>
<accession>A0A0D6ZCL4</accession>
<keyword evidence="3 7" id="KW-0808">Transferase</keyword>
<dbReference type="CDD" id="cd00751">
    <property type="entry name" value="thiolase"/>
    <property type="match status" value="1"/>
</dbReference>
<dbReference type="PANTHER" id="PTHR43853:SF21">
    <property type="entry name" value="STEROID 3-KETOACYL-COA THIOLASE"/>
    <property type="match status" value="1"/>
</dbReference>
<evidence type="ECO:0000256" key="1">
    <source>
        <dbReference type="ARBA" id="ARBA00005189"/>
    </source>
</evidence>
<dbReference type="InterPro" id="IPR020610">
    <property type="entry name" value="Thiolase_AS"/>
</dbReference>
<evidence type="ECO:0000256" key="5">
    <source>
        <dbReference type="ARBA" id="ARBA00024073"/>
    </source>
</evidence>
<dbReference type="InterPro" id="IPR016039">
    <property type="entry name" value="Thiolase-like"/>
</dbReference>
<dbReference type="NCBIfam" id="NF005805">
    <property type="entry name" value="PRK07661.1"/>
    <property type="match status" value="1"/>
</dbReference>
<dbReference type="PROSITE" id="PS00098">
    <property type="entry name" value="THIOLASE_1"/>
    <property type="match status" value="1"/>
</dbReference>
<dbReference type="InterPro" id="IPR002155">
    <property type="entry name" value="Thiolase"/>
</dbReference>
<dbReference type="NCBIfam" id="TIGR01930">
    <property type="entry name" value="AcCoA-C-Actrans"/>
    <property type="match status" value="1"/>
</dbReference>
<evidence type="ECO:0000259" key="8">
    <source>
        <dbReference type="Pfam" id="PF00108"/>
    </source>
</evidence>
<dbReference type="InterPro" id="IPR020613">
    <property type="entry name" value="Thiolase_CS"/>
</dbReference>
<dbReference type="RefSeq" id="WP_044391265.1">
    <property type="nucleotide sequence ID" value="NZ_JXIQ01000020.1"/>
</dbReference>
<dbReference type="FunFam" id="3.40.47.10:FF:000010">
    <property type="entry name" value="Acetyl-CoA acetyltransferase (Thiolase)"/>
    <property type="match status" value="1"/>
</dbReference>
<evidence type="ECO:0000313" key="11">
    <source>
        <dbReference type="Proteomes" id="UP000032512"/>
    </source>
</evidence>
<protein>
    <recommendedName>
        <fullName evidence="5">acetyl-CoA C-acyltransferase</fullName>
        <ecNumber evidence="5">2.3.1.16</ecNumber>
    </recommendedName>
</protein>
<comment type="pathway">
    <text evidence="1">Lipid metabolism.</text>
</comment>
<evidence type="ECO:0000256" key="7">
    <source>
        <dbReference type="RuleBase" id="RU003557"/>
    </source>
</evidence>
<evidence type="ECO:0000259" key="9">
    <source>
        <dbReference type="Pfam" id="PF02803"/>
    </source>
</evidence>
<gene>
    <name evidence="10" type="ORF">UB32_03590</name>
</gene>
<dbReference type="SUPFAM" id="SSF53901">
    <property type="entry name" value="Thiolase-like"/>
    <property type="match status" value="2"/>
</dbReference>
<reference evidence="10 11" key="1">
    <citation type="submission" date="2015-01" db="EMBL/GenBank/DDBJ databases">
        <title>Draft genome sequences of the supercritical CO2 tolerant bacteria Bacillus subterraneus MITOT1 and Bacillus cereus MIT0214.</title>
        <authorList>
            <person name="Peet K.C."/>
            <person name="Thompson J.R."/>
        </authorList>
    </citation>
    <scope>NUCLEOTIDE SEQUENCE [LARGE SCALE GENOMIC DNA]</scope>
    <source>
        <strain evidence="10 11">MITOT1</strain>
    </source>
</reference>
<evidence type="ECO:0000256" key="3">
    <source>
        <dbReference type="ARBA" id="ARBA00022679"/>
    </source>
</evidence>
<dbReference type="InterPro" id="IPR020616">
    <property type="entry name" value="Thiolase_N"/>
</dbReference>
<dbReference type="InterPro" id="IPR020617">
    <property type="entry name" value="Thiolase_C"/>
</dbReference>
<comment type="similarity">
    <text evidence="2 7">Belongs to the thiolase-like superfamily. Thiolase family.</text>
</comment>
<dbReference type="GO" id="GO:0005737">
    <property type="term" value="C:cytoplasm"/>
    <property type="evidence" value="ECO:0007669"/>
    <property type="project" value="UniProtKB-ARBA"/>
</dbReference>
<dbReference type="GO" id="GO:0006635">
    <property type="term" value="P:fatty acid beta-oxidation"/>
    <property type="evidence" value="ECO:0007669"/>
    <property type="project" value="TreeGrafter"/>
</dbReference>